<keyword evidence="3" id="KW-1185">Reference proteome</keyword>
<dbReference type="AlphaFoldDB" id="A0A448X751"/>
<evidence type="ECO:0000256" key="1">
    <source>
        <dbReference type="SAM" id="MobiDB-lite"/>
    </source>
</evidence>
<comment type="caution">
    <text evidence="2">The sequence shown here is derived from an EMBL/GenBank/DDBJ whole genome shotgun (WGS) entry which is preliminary data.</text>
</comment>
<gene>
    <name evidence="2" type="ORF">PXEA_LOCUS23138</name>
</gene>
<organism evidence="2 3">
    <name type="scientific">Protopolystoma xenopodis</name>
    <dbReference type="NCBI Taxonomy" id="117903"/>
    <lineage>
        <taxon>Eukaryota</taxon>
        <taxon>Metazoa</taxon>
        <taxon>Spiralia</taxon>
        <taxon>Lophotrochozoa</taxon>
        <taxon>Platyhelminthes</taxon>
        <taxon>Monogenea</taxon>
        <taxon>Polyopisthocotylea</taxon>
        <taxon>Polystomatidea</taxon>
        <taxon>Polystomatidae</taxon>
        <taxon>Protopolystoma</taxon>
    </lineage>
</organism>
<proteinExistence type="predicted"/>
<feature type="region of interest" description="Disordered" evidence="1">
    <location>
        <begin position="1"/>
        <end position="44"/>
    </location>
</feature>
<name>A0A448X751_9PLAT</name>
<dbReference type="Proteomes" id="UP000784294">
    <property type="component" value="Unassembled WGS sequence"/>
</dbReference>
<protein>
    <submittedName>
        <fullName evidence="2">Uncharacterized protein</fullName>
    </submittedName>
</protein>
<evidence type="ECO:0000313" key="2">
    <source>
        <dbReference type="EMBL" id="VEL29698.1"/>
    </source>
</evidence>
<dbReference type="EMBL" id="CAAALY010105438">
    <property type="protein sequence ID" value="VEL29698.1"/>
    <property type="molecule type" value="Genomic_DNA"/>
</dbReference>
<sequence length="192" mass="18371">MNLAGLPSAGGSGGPTGTSGGGPPAGVTGAPVGGGPPQGPVSGTACEMLGDLALGIHNIGNPLPTSGCVPLTSGSGGSGGLGVGSLGTVVSPGCGASQSGQSRAAAWWEVPGFTALSAFSGASTAGGVAGVSSVLAPRYVGVSGLHEQPSISAEVGLIVFCLPLIWFLFHFAICLNSPFLLSDLTGAHLIRH</sequence>
<evidence type="ECO:0000313" key="3">
    <source>
        <dbReference type="Proteomes" id="UP000784294"/>
    </source>
</evidence>
<reference evidence="2" key="1">
    <citation type="submission" date="2018-11" db="EMBL/GenBank/DDBJ databases">
        <authorList>
            <consortium name="Pathogen Informatics"/>
        </authorList>
    </citation>
    <scope>NUCLEOTIDE SEQUENCE</scope>
</reference>
<feature type="compositionally biased region" description="Gly residues" evidence="1">
    <location>
        <begin position="8"/>
        <end position="24"/>
    </location>
</feature>
<accession>A0A448X751</accession>